<dbReference type="OrthoDB" id="2932980at2759"/>
<organism evidence="1 2">
    <name type="scientific">Sclerotinia nivalis</name>
    <dbReference type="NCBI Taxonomy" id="352851"/>
    <lineage>
        <taxon>Eukaryota</taxon>
        <taxon>Fungi</taxon>
        <taxon>Dikarya</taxon>
        <taxon>Ascomycota</taxon>
        <taxon>Pezizomycotina</taxon>
        <taxon>Leotiomycetes</taxon>
        <taxon>Helotiales</taxon>
        <taxon>Sclerotiniaceae</taxon>
        <taxon>Sclerotinia</taxon>
    </lineage>
</organism>
<accession>A0A9X0DIP0</accession>
<reference evidence="1" key="1">
    <citation type="submission" date="2022-11" db="EMBL/GenBank/DDBJ databases">
        <title>Genome Resource of Sclerotinia nivalis Strain SnTB1, a Plant Pathogen Isolated from American Ginseng.</title>
        <authorList>
            <person name="Fan S."/>
        </authorList>
    </citation>
    <scope>NUCLEOTIDE SEQUENCE</scope>
    <source>
        <strain evidence="1">SnTB1</strain>
    </source>
</reference>
<dbReference type="AlphaFoldDB" id="A0A9X0DIP0"/>
<proteinExistence type="predicted"/>
<name>A0A9X0DIP0_9HELO</name>
<gene>
    <name evidence="1" type="ORF">OCU04_006713</name>
</gene>
<sequence length="118" mass="13722">MDNSINQSCCQLPRSQSCRSGFLGDHVPNLNTTELYTPNDRQDFLVKSKRFDSALAERFFQAGINHSRLQCRRNGQTWFHNLGSSVRQARYRVVYTRQHKVCKQMFLCSEMSRQASIS</sequence>
<evidence type="ECO:0000313" key="1">
    <source>
        <dbReference type="EMBL" id="KAJ8064369.1"/>
    </source>
</evidence>
<dbReference type="EMBL" id="JAPEIS010000007">
    <property type="protein sequence ID" value="KAJ8064369.1"/>
    <property type="molecule type" value="Genomic_DNA"/>
</dbReference>
<keyword evidence="2" id="KW-1185">Reference proteome</keyword>
<protein>
    <submittedName>
        <fullName evidence="1">Uncharacterized protein</fullName>
    </submittedName>
</protein>
<dbReference type="Proteomes" id="UP001152300">
    <property type="component" value="Unassembled WGS sequence"/>
</dbReference>
<evidence type="ECO:0000313" key="2">
    <source>
        <dbReference type="Proteomes" id="UP001152300"/>
    </source>
</evidence>
<comment type="caution">
    <text evidence="1">The sequence shown here is derived from an EMBL/GenBank/DDBJ whole genome shotgun (WGS) entry which is preliminary data.</text>
</comment>